<gene>
    <name evidence="11" type="primary">dapA</name>
    <name evidence="14" type="ORF">B9Q04_08735</name>
</gene>
<feature type="site" description="Part of a proton relay during catalysis" evidence="11">
    <location>
        <position position="108"/>
    </location>
</feature>
<keyword evidence="5 11" id="KW-0028">Amino-acid biosynthesis</keyword>
<organism evidence="14 15">
    <name type="scientific">Candidatus Marsarchaeota G2 archaeon BE_D</name>
    <dbReference type="NCBI Taxonomy" id="1978158"/>
    <lineage>
        <taxon>Archaea</taxon>
        <taxon>Candidatus Marsarchaeota</taxon>
        <taxon>Candidatus Marsarchaeota group 2</taxon>
    </lineage>
</organism>
<evidence type="ECO:0000256" key="12">
    <source>
        <dbReference type="PIRSR" id="PIRSR001365-1"/>
    </source>
</evidence>
<evidence type="ECO:0000256" key="9">
    <source>
        <dbReference type="ARBA" id="ARBA00023270"/>
    </source>
</evidence>
<comment type="pathway">
    <text evidence="2 11">Amino-acid biosynthesis; L-lysine biosynthesis via DAP pathway; (S)-tetrahydrodipicolinate from L-aspartate: step 3/4.</text>
</comment>
<dbReference type="Proteomes" id="UP000242015">
    <property type="component" value="Unassembled WGS sequence"/>
</dbReference>
<evidence type="ECO:0000256" key="6">
    <source>
        <dbReference type="ARBA" id="ARBA00022915"/>
    </source>
</evidence>
<protein>
    <recommendedName>
        <fullName evidence="3 11">4-hydroxy-tetrahydrodipicolinate synthase</fullName>
        <shortName evidence="11">HTPA synthase</shortName>
        <ecNumber evidence="3 11">4.3.3.7</ecNumber>
    </recommendedName>
</protein>
<evidence type="ECO:0000256" key="1">
    <source>
        <dbReference type="ARBA" id="ARBA00003294"/>
    </source>
</evidence>
<sequence>MRPSGIYVPIITPLTNEGALDLEGLRMLVDKLIESGVNGLVPLGTSGEFALLNQDERAEVIQTVVHQANGRVPVIAGVSDAGTRNAVENAVKAERLGADGVLATPPYYYHVSPEGLFEHFKLIADSVSIPVMVYNIPSYTHTEIPIHTLKRIAQLDRLVGMKYTTTDFQSFLEALYELKSDKFSVMIGSDSMIFQAIQAGGDGAVTGLANIAPKECVQIYSHLQAGNTDTALRIQKEIFPLAQAMGIGDFPAALKEMANMLGLRAGPVRRPLQPLNQEQRQIVRNALLSSGLLKS</sequence>
<name>A0A2R6CAD8_9ARCH</name>
<evidence type="ECO:0000256" key="4">
    <source>
        <dbReference type="ARBA" id="ARBA00022490"/>
    </source>
</evidence>
<dbReference type="CDD" id="cd00408">
    <property type="entry name" value="DHDPS-like"/>
    <property type="match status" value="1"/>
</dbReference>
<proteinExistence type="inferred from homology"/>
<dbReference type="NCBIfam" id="TIGR00674">
    <property type="entry name" value="dapA"/>
    <property type="match status" value="1"/>
</dbReference>
<comment type="subunit">
    <text evidence="11">Homotetramer; dimer of dimers.</text>
</comment>
<accession>A0A2R6CAD8</accession>
<comment type="function">
    <text evidence="1 11">Catalyzes the condensation of (S)-aspartate-beta-semialdehyde [(S)-ASA] and pyruvate to 4-hydroxy-tetrahydrodipicolinate (HTPA).</text>
</comment>
<feature type="binding site" evidence="11 13">
    <location>
        <position position="205"/>
    </location>
    <ligand>
        <name>pyruvate</name>
        <dbReference type="ChEBI" id="CHEBI:15361"/>
    </ligand>
</feature>
<dbReference type="GO" id="GO:0019877">
    <property type="term" value="P:diaminopimelate biosynthetic process"/>
    <property type="evidence" value="ECO:0007669"/>
    <property type="project" value="UniProtKB-UniRule"/>
</dbReference>
<dbReference type="SMART" id="SM01130">
    <property type="entry name" value="DHDPS"/>
    <property type="match status" value="1"/>
</dbReference>
<dbReference type="UniPathway" id="UPA00034">
    <property type="reaction ID" value="UER00017"/>
</dbReference>
<evidence type="ECO:0000313" key="15">
    <source>
        <dbReference type="Proteomes" id="UP000242015"/>
    </source>
</evidence>
<comment type="subcellular location">
    <subcellularLocation>
        <location evidence="11">Cytoplasm</location>
    </subcellularLocation>
</comment>
<dbReference type="SUPFAM" id="SSF51569">
    <property type="entry name" value="Aldolase"/>
    <property type="match status" value="1"/>
</dbReference>
<dbReference type="PANTHER" id="PTHR12128">
    <property type="entry name" value="DIHYDRODIPICOLINATE SYNTHASE"/>
    <property type="match status" value="1"/>
</dbReference>
<evidence type="ECO:0000256" key="8">
    <source>
        <dbReference type="ARBA" id="ARBA00023239"/>
    </source>
</evidence>
<dbReference type="GO" id="GO:0008840">
    <property type="term" value="F:4-hydroxy-tetrahydrodipicolinate synthase activity"/>
    <property type="evidence" value="ECO:0007669"/>
    <property type="project" value="UniProtKB-UniRule"/>
</dbReference>
<evidence type="ECO:0000256" key="13">
    <source>
        <dbReference type="PIRSR" id="PIRSR001365-2"/>
    </source>
</evidence>
<comment type="similarity">
    <text evidence="11">Belongs to the DapA family.</text>
</comment>
<evidence type="ECO:0000256" key="11">
    <source>
        <dbReference type="HAMAP-Rule" id="MF_00418"/>
    </source>
</evidence>
<dbReference type="InterPro" id="IPR005263">
    <property type="entry name" value="DapA"/>
</dbReference>
<dbReference type="PIRSF" id="PIRSF001365">
    <property type="entry name" value="DHDPS"/>
    <property type="match status" value="1"/>
</dbReference>
<feature type="active site" description="Schiff-base intermediate with substrate" evidence="11 12">
    <location>
        <position position="162"/>
    </location>
</feature>
<feature type="active site" description="Proton donor/acceptor" evidence="11 12">
    <location>
        <position position="134"/>
    </location>
</feature>
<dbReference type="GO" id="GO:0008675">
    <property type="term" value="F:2-dehydro-3-deoxy-phosphogluconate aldolase activity"/>
    <property type="evidence" value="ECO:0007669"/>
    <property type="project" value="UniProtKB-ARBA"/>
</dbReference>
<dbReference type="InterPro" id="IPR013785">
    <property type="entry name" value="Aldolase_TIM"/>
</dbReference>
<feature type="binding site" evidence="11">
    <location>
        <position position="46"/>
    </location>
    <ligand>
        <name>pyruvate</name>
        <dbReference type="ChEBI" id="CHEBI:15361"/>
    </ligand>
</feature>
<evidence type="ECO:0000256" key="7">
    <source>
        <dbReference type="ARBA" id="ARBA00023154"/>
    </source>
</evidence>
<evidence type="ECO:0000256" key="5">
    <source>
        <dbReference type="ARBA" id="ARBA00022605"/>
    </source>
</evidence>
<evidence type="ECO:0000256" key="2">
    <source>
        <dbReference type="ARBA" id="ARBA00005120"/>
    </source>
</evidence>
<dbReference type="Gene3D" id="3.20.20.70">
    <property type="entry name" value="Aldolase class I"/>
    <property type="match status" value="1"/>
</dbReference>
<keyword evidence="8 11" id="KW-0456">Lyase</keyword>
<keyword evidence="6 11" id="KW-0220">Diaminopimelate biosynthesis</keyword>
<feature type="site" description="Part of a proton relay during catalysis" evidence="11">
    <location>
        <position position="45"/>
    </location>
</feature>
<keyword evidence="7 11" id="KW-0457">Lysine biosynthesis</keyword>
<dbReference type="GO" id="GO:0009089">
    <property type="term" value="P:lysine biosynthetic process via diaminopimelate"/>
    <property type="evidence" value="ECO:0007669"/>
    <property type="project" value="UniProtKB-UniRule"/>
</dbReference>
<keyword evidence="4 11" id="KW-0963">Cytoplasm</keyword>
<evidence type="ECO:0000256" key="3">
    <source>
        <dbReference type="ARBA" id="ARBA00012086"/>
    </source>
</evidence>
<dbReference type="EMBL" id="NEXF01000178">
    <property type="protein sequence ID" value="PSO07841.1"/>
    <property type="molecule type" value="Genomic_DNA"/>
</dbReference>
<dbReference type="AlphaFoldDB" id="A0A2R6CAD8"/>
<dbReference type="EC" id="4.3.3.7" evidence="3 11"/>
<comment type="caution">
    <text evidence="14">The sequence shown here is derived from an EMBL/GenBank/DDBJ whole genome shotgun (WGS) entry which is preliminary data.</text>
</comment>
<evidence type="ECO:0000256" key="10">
    <source>
        <dbReference type="ARBA" id="ARBA00047836"/>
    </source>
</evidence>
<evidence type="ECO:0000313" key="14">
    <source>
        <dbReference type="EMBL" id="PSO07841.1"/>
    </source>
</evidence>
<dbReference type="GO" id="GO:0005737">
    <property type="term" value="C:cytoplasm"/>
    <property type="evidence" value="ECO:0007669"/>
    <property type="project" value="UniProtKB-SubCell"/>
</dbReference>
<comment type="catalytic activity">
    <reaction evidence="10 11">
        <text>L-aspartate 4-semialdehyde + pyruvate = (2S,4S)-4-hydroxy-2,3,4,5-tetrahydrodipicolinate + H2O + H(+)</text>
        <dbReference type="Rhea" id="RHEA:34171"/>
        <dbReference type="ChEBI" id="CHEBI:15361"/>
        <dbReference type="ChEBI" id="CHEBI:15377"/>
        <dbReference type="ChEBI" id="CHEBI:15378"/>
        <dbReference type="ChEBI" id="CHEBI:67139"/>
        <dbReference type="ChEBI" id="CHEBI:537519"/>
        <dbReference type="EC" id="4.3.3.7"/>
    </reaction>
</comment>
<dbReference type="PANTHER" id="PTHR12128:SF66">
    <property type="entry name" value="4-HYDROXY-2-OXOGLUTARATE ALDOLASE, MITOCHONDRIAL"/>
    <property type="match status" value="1"/>
</dbReference>
<dbReference type="Pfam" id="PF00701">
    <property type="entry name" value="DHDPS"/>
    <property type="match status" value="1"/>
</dbReference>
<dbReference type="PROSITE" id="PS00666">
    <property type="entry name" value="DHDPS_2"/>
    <property type="match status" value="1"/>
</dbReference>
<dbReference type="InterPro" id="IPR002220">
    <property type="entry name" value="DapA-like"/>
</dbReference>
<reference evidence="14 15" key="1">
    <citation type="submission" date="2017-04" db="EMBL/GenBank/DDBJ databases">
        <title>Novel microbial lineages endemic to geothermal iron-oxide mats fill important gaps in the evolutionary history of Archaea.</title>
        <authorList>
            <person name="Jay Z.J."/>
            <person name="Beam J.P."/>
            <person name="Dlakic M."/>
            <person name="Rusch D.B."/>
            <person name="Kozubal M.A."/>
            <person name="Inskeep W.P."/>
        </authorList>
    </citation>
    <scope>NUCLEOTIDE SEQUENCE [LARGE SCALE GENOMIC DNA]</scope>
    <source>
        <strain evidence="14">BE_D</strain>
    </source>
</reference>
<comment type="caution">
    <text evidence="11">Was originally thought to be a dihydrodipicolinate synthase (DHDPS), catalyzing the condensation of (S)-aspartate-beta-semialdehyde [(S)-ASA] and pyruvate to dihydrodipicolinate (DHDP). However, it was shown in E.coli that the product of the enzymatic reaction is not dihydrodipicolinate but in fact (4S)-4-hydroxy-2,3,4,5-tetrahydro-(2S)-dipicolinic acid (HTPA), and that the consecutive dehydration reaction leading to DHDP is not spontaneous but catalyzed by DapB.</text>
</comment>
<dbReference type="HAMAP" id="MF_00418">
    <property type="entry name" value="DapA"/>
    <property type="match status" value="1"/>
</dbReference>
<dbReference type="PRINTS" id="PR00146">
    <property type="entry name" value="DHPICSNTHASE"/>
</dbReference>
<keyword evidence="9 11" id="KW-0704">Schiff base</keyword>
<dbReference type="InterPro" id="IPR020625">
    <property type="entry name" value="Schiff_base-form_aldolases_AS"/>
</dbReference>